<evidence type="ECO:0000313" key="5">
    <source>
        <dbReference type="EMBL" id="CEQ42804.1"/>
    </source>
</evidence>
<keyword evidence="6" id="KW-1185">Reference proteome</keyword>
<evidence type="ECO:0000259" key="4">
    <source>
        <dbReference type="Pfam" id="PF08240"/>
    </source>
</evidence>
<protein>
    <submittedName>
        <fullName evidence="5">SPOSA6832_04663-mRNA-1:cds</fullName>
    </submittedName>
</protein>
<accession>A0A0D6ES74</accession>
<proteinExistence type="predicted"/>
<dbReference type="PROSITE" id="PS00059">
    <property type="entry name" value="ADH_ZINC"/>
    <property type="match status" value="1"/>
</dbReference>
<dbReference type="InterPro" id="IPR011032">
    <property type="entry name" value="GroES-like_sf"/>
</dbReference>
<dbReference type="InterPro" id="IPR013154">
    <property type="entry name" value="ADH-like_N"/>
</dbReference>
<keyword evidence="2" id="KW-0862">Zinc</keyword>
<dbReference type="InterPro" id="IPR002328">
    <property type="entry name" value="ADH_Zn_CS"/>
</dbReference>
<dbReference type="OrthoDB" id="1879366at2759"/>
<evidence type="ECO:0000313" key="6">
    <source>
        <dbReference type="Proteomes" id="UP000243876"/>
    </source>
</evidence>
<keyword evidence="3" id="KW-0560">Oxidoreductase</keyword>
<dbReference type="GO" id="GO:0016616">
    <property type="term" value="F:oxidoreductase activity, acting on the CH-OH group of donors, NAD or NADP as acceptor"/>
    <property type="evidence" value="ECO:0007669"/>
    <property type="project" value="InterPro"/>
</dbReference>
<dbReference type="Pfam" id="PF08240">
    <property type="entry name" value="ADH_N"/>
    <property type="match status" value="1"/>
</dbReference>
<evidence type="ECO:0000256" key="2">
    <source>
        <dbReference type="ARBA" id="ARBA00022833"/>
    </source>
</evidence>
<gene>
    <name evidence="5" type="primary">SPOSA6832_04663</name>
</gene>
<evidence type="ECO:0000256" key="1">
    <source>
        <dbReference type="ARBA" id="ARBA00022723"/>
    </source>
</evidence>
<dbReference type="GO" id="GO:0008270">
    <property type="term" value="F:zinc ion binding"/>
    <property type="evidence" value="ECO:0007669"/>
    <property type="project" value="InterPro"/>
</dbReference>
<reference evidence="6" key="1">
    <citation type="submission" date="2015-02" db="EMBL/GenBank/DDBJ databases">
        <authorList>
            <person name="Gon?alves P."/>
        </authorList>
    </citation>
    <scope>NUCLEOTIDE SEQUENCE [LARGE SCALE GENOMIC DNA]</scope>
</reference>
<name>A0A0D6ES74_SPOSA</name>
<evidence type="ECO:0000256" key="3">
    <source>
        <dbReference type="ARBA" id="ARBA00023002"/>
    </source>
</evidence>
<keyword evidence="1" id="KW-0479">Metal-binding</keyword>
<sequence length="204" mass="22037">MASNLQFRGYAIKDTSKWTEFELIDFKPKPFGDYDVDIEIVACGICGSDVHTITGGWGKPELPLVSGHEVAGVVRAVGSKVSEFKVGDRVGVGAQLDSCMECKCCKNNNENYCPKQIDTYNAKYPDGTVTQGGYSTAIRAPEKFVFAIPEGLDFEDAAPGFSFTPMRRFGVKKGTKMAVAGLGGLGHFGKSQPSNTSFLRKKAN</sequence>
<feature type="domain" description="Alcohol dehydrogenase-like N-terminal" evidence="4">
    <location>
        <begin position="33"/>
        <end position="150"/>
    </location>
</feature>
<dbReference type="EMBL" id="CENE01000036">
    <property type="protein sequence ID" value="CEQ42804.1"/>
    <property type="molecule type" value="Genomic_DNA"/>
</dbReference>
<dbReference type="AlphaFoldDB" id="A0A0D6ES74"/>
<dbReference type="SUPFAM" id="SSF50129">
    <property type="entry name" value="GroES-like"/>
    <property type="match status" value="1"/>
</dbReference>
<dbReference type="Gene3D" id="3.90.180.10">
    <property type="entry name" value="Medium-chain alcohol dehydrogenases, catalytic domain"/>
    <property type="match status" value="1"/>
</dbReference>
<organism evidence="5 6">
    <name type="scientific">Sporidiobolus salmonicolor</name>
    <name type="common">Yeast-like fungus</name>
    <name type="synonym">Sporobolomyces salmonicolor</name>
    <dbReference type="NCBI Taxonomy" id="5005"/>
    <lineage>
        <taxon>Eukaryota</taxon>
        <taxon>Fungi</taxon>
        <taxon>Dikarya</taxon>
        <taxon>Basidiomycota</taxon>
        <taxon>Pucciniomycotina</taxon>
        <taxon>Microbotryomycetes</taxon>
        <taxon>Sporidiobolales</taxon>
        <taxon>Sporidiobolaceae</taxon>
        <taxon>Sporobolomyces</taxon>
    </lineage>
</organism>
<dbReference type="InterPro" id="IPR047109">
    <property type="entry name" value="CAD-like"/>
</dbReference>
<dbReference type="Proteomes" id="UP000243876">
    <property type="component" value="Unassembled WGS sequence"/>
</dbReference>
<dbReference type="PANTHER" id="PTHR42683">
    <property type="entry name" value="ALDEHYDE REDUCTASE"/>
    <property type="match status" value="1"/>
</dbReference>